<name>A0A6A4R751_9RHOB</name>
<dbReference type="SUPFAM" id="SSF52096">
    <property type="entry name" value="ClpP/crotonase"/>
    <property type="match status" value="1"/>
</dbReference>
<dbReference type="Proteomes" id="UP000441586">
    <property type="component" value="Unassembled WGS sequence"/>
</dbReference>
<comment type="caution">
    <text evidence="2">The sequence shown here is derived from an EMBL/GenBank/DDBJ whole genome shotgun (WGS) entry which is preliminary data.</text>
</comment>
<keyword evidence="1" id="KW-0732">Signal</keyword>
<proteinExistence type="predicted"/>
<sequence length="533" mass="58149">MKEFLAFICSKKILSAAALSLSWTLGAGAADIELLAVNPVFGPDYTLLDLGDNNAVNPAWAGSYEFRYARQTPAVDSAYQRPSGEGWNEEDGMYLGEGGGSYEMMHLQMAWPTLQSSRVIKISGSINPGDTERLKALVQATGFSVCSRENQCPSNNTISLNSPGGHLAEAIKMGVYISVQNFSTLIEKDAICESACSLTFLGGFTNYEGFFFPRRYVHETAKFGVHRPYFELQDGSYSDDVVKQIVGVVNETVTAATTFLLKVGVGANFLQRMYNTPPEQMYRLSPLELSTQRIFVLGRDQRISNLTRRQIFAHCATIYLSEYSKMNPILLANLQTDGSSFITFIPGNNFICAGAKSVASNTWYSHICVEGNCGVSSGLAQFGQVEMSYTDIPDNSPVWDVAVAVDVLGPGAGFREFRHRSVLLKYVRAYADSNNFRTLREMPAAALQTTMPQAYCGEIDGFDPGLVLNVQDLLNRNGLNVGRPDGAAGPNTRRGIRAFNKTALGEDSEKVDIEFLAALGASAESFAGFQLCP</sequence>
<evidence type="ECO:0000313" key="2">
    <source>
        <dbReference type="EMBL" id="KAE9625916.1"/>
    </source>
</evidence>
<feature type="signal peptide" evidence="1">
    <location>
        <begin position="1"/>
        <end position="29"/>
    </location>
</feature>
<organism evidence="2 3">
    <name type="scientific">Parasedimentitalea maritima</name>
    <dbReference type="NCBI Taxonomy" id="2578117"/>
    <lineage>
        <taxon>Bacteria</taxon>
        <taxon>Pseudomonadati</taxon>
        <taxon>Pseudomonadota</taxon>
        <taxon>Alphaproteobacteria</taxon>
        <taxon>Rhodobacterales</taxon>
        <taxon>Paracoccaceae</taxon>
        <taxon>Parasedimentitalea</taxon>
    </lineage>
</organism>
<dbReference type="InterPro" id="IPR029045">
    <property type="entry name" value="ClpP/crotonase-like_dom_sf"/>
</dbReference>
<evidence type="ECO:0008006" key="4">
    <source>
        <dbReference type="Google" id="ProtNLM"/>
    </source>
</evidence>
<reference evidence="2 3" key="1">
    <citation type="submission" date="2019-12" db="EMBL/GenBank/DDBJ databases">
        <authorList>
            <person name="Zhang Y.-J."/>
        </authorList>
    </citation>
    <scope>NUCLEOTIDE SEQUENCE [LARGE SCALE GENOMIC DNA]</scope>
    <source>
        <strain evidence="2 3">H18S-6</strain>
    </source>
</reference>
<dbReference type="InterPro" id="IPR036366">
    <property type="entry name" value="PGBDSf"/>
</dbReference>
<accession>A0A6A4R751</accession>
<dbReference type="EMBL" id="WSFO01000018">
    <property type="protein sequence ID" value="KAE9625916.1"/>
    <property type="molecule type" value="Genomic_DNA"/>
</dbReference>
<dbReference type="Gene3D" id="1.10.101.10">
    <property type="entry name" value="PGBD-like superfamily/PGBD"/>
    <property type="match status" value="1"/>
</dbReference>
<evidence type="ECO:0000256" key="1">
    <source>
        <dbReference type="SAM" id="SignalP"/>
    </source>
</evidence>
<gene>
    <name evidence="2" type="ORF">GP644_21925</name>
</gene>
<protein>
    <recommendedName>
        <fullName evidence="4">Peptidoglycan binding domain-containing protein</fullName>
    </recommendedName>
</protein>
<dbReference type="RefSeq" id="WP_158981616.1">
    <property type="nucleotide sequence ID" value="NZ_WSFO01000018.1"/>
</dbReference>
<dbReference type="AlphaFoldDB" id="A0A6A4R751"/>
<evidence type="ECO:0000313" key="3">
    <source>
        <dbReference type="Proteomes" id="UP000441586"/>
    </source>
</evidence>
<feature type="chain" id="PRO_5025581831" description="Peptidoglycan binding domain-containing protein" evidence="1">
    <location>
        <begin position="30"/>
        <end position="533"/>
    </location>
</feature>